<feature type="transmembrane region" description="Helical" evidence="8">
    <location>
        <begin position="258"/>
        <end position="280"/>
    </location>
</feature>
<evidence type="ECO:0000256" key="3">
    <source>
        <dbReference type="ARBA" id="ARBA00022679"/>
    </source>
</evidence>
<keyword evidence="5 8" id="KW-1133">Transmembrane helix</keyword>
<dbReference type="InterPro" id="IPR018584">
    <property type="entry name" value="GT87"/>
</dbReference>
<evidence type="ECO:0000256" key="2">
    <source>
        <dbReference type="ARBA" id="ARBA00022475"/>
    </source>
</evidence>
<evidence type="ECO:0000256" key="4">
    <source>
        <dbReference type="ARBA" id="ARBA00022692"/>
    </source>
</evidence>
<evidence type="ECO:0000256" key="7">
    <source>
        <dbReference type="ARBA" id="ARBA00024033"/>
    </source>
</evidence>
<feature type="transmembrane region" description="Helical" evidence="8">
    <location>
        <begin position="25"/>
        <end position="44"/>
    </location>
</feature>
<feature type="transmembrane region" description="Helical" evidence="8">
    <location>
        <begin position="313"/>
        <end position="335"/>
    </location>
</feature>
<dbReference type="EMBL" id="JAKKZF010000126">
    <property type="protein sequence ID" value="MCG0066855.1"/>
    <property type="molecule type" value="Genomic_DNA"/>
</dbReference>
<feature type="transmembrane region" description="Helical" evidence="8">
    <location>
        <begin position="217"/>
        <end position="246"/>
    </location>
</feature>
<comment type="similarity">
    <text evidence="7">Belongs to the glycosyltransferase 87 family.</text>
</comment>
<keyword evidence="6 8" id="KW-0472">Membrane</keyword>
<sequence>MTGWTLAAGWAGFFPLFSHQATHRAWGLCAVAAYLCAAGAAFLLPRPGAVGLSVGLALTGAVALPLAYLTLTGRAQSEVGVIERAGSLLLHHGTPYLSHPRVVDDYTPYLPGMALFGMPRALLGDHHAAARLLGDARLWCAAVFFLCLHAGRVVLRGAGPRSVAGGRGRGGSSSYATGMAVLTASPVIAMPLCVSGVDMPLIGLCCLGLALAARRRPVAAGLALAAACSLKWTALPAVAVAVMLLARGGGTRAAVRGAVTALAGTAALVLPCALVSPSAMVQQVLAFPTGRGAVPTPASSPMPGRLLASAGAAGWYLAVALLLCGGLAVGAWLVLRPPAGAVAAADRLAAGLCLAFLLAPAGRFGYFGLPLVLLLWTRRADPAHGIAARRPTLPVAFSARVRSQPTSSASLTHD</sequence>
<dbReference type="Proteomes" id="UP001299012">
    <property type="component" value="Unassembled WGS sequence"/>
</dbReference>
<keyword evidence="3" id="KW-0808">Transferase</keyword>
<keyword evidence="4 8" id="KW-0812">Transmembrane</keyword>
<evidence type="ECO:0000256" key="6">
    <source>
        <dbReference type="ARBA" id="ARBA00023136"/>
    </source>
</evidence>
<keyword evidence="2" id="KW-1003">Cell membrane</keyword>
<evidence type="ECO:0000256" key="1">
    <source>
        <dbReference type="ARBA" id="ARBA00004651"/>
    </source>
</evidence>
<evidence type="ECO:0000313" key="10">
    <source>
        <dbReference type="Proteomes" id="UP001299012"/>
    </source>
</evidence>
<evidence type="ECO:0000256" key="5">
    <source>
        <dbReference type="ARBA" id="ARBA00022989"/>
    </source>
</evidence>
<feature type="transmembrane region" description="Helical" evidence="8">
    <location>
        <begin position="51"/>
        <end position="71"/>
    </location>
</feature>
<protein>
    <submittedName>
        <fullName evidence="9">Glycosyltransferase 87 family protein</fullName>
    </submittedName>
</protein>
<accession>A0ABS9JMR3</accession>
<dbReference type="RefSeq" id="WP_237482078.1">
    <property type="nucleotide sequence ID" value="NZ_JAKKZF010000126.1"/>
</dbReference>
<dbReference type="Pfam" id="PF09594">
    <property type="entry name" value="GT87"/>
    <property type="match status" value="1"/>
</dbReference>
<keyword evidence="10" id="KW-1185">Reference proteome</keyword>
<feature type="transmembrane region" description="Helical" evidence="8">
    <location>
        <begin position="347"/>
        <end position="369"/>
    </location>
</feature>
<gene>
    <name evidence="9" type="ORF">L0F81_26920</name>
</gene>
<reference evidence="9 10" key="1">
    <citation type="submission" date="2022-01" db="EMBL/GenBank/DDBJ databases">
        <title>Draft Genome Sequences of Seven Type Strains of the Genus Streptomyces.</title>
        <authorList>
            <person name="Aziz S."/>
            <person name="Coretto E."/>
            <person name="Chronakova A."/>
            <person name="Sproer C."/>
            <person name="Huber K."/>
            <person name="Nouioui I."/>
            <person name="Gross H."/>
        </authorList>
    </citation>
    <scope>NUCLEOTIDE SEQUENCE [LARGE SCALE GENOMIC DNA]</scope>
    <source>
        <strain evidence="9 10">DSM 41685</strain>
    </source>
</reference>
<comment type="subcellular location">
    <subcellularLocation>
        <location evidence="1">Cell membrane</location>
        <topology evidence="1">Multi-pass membrane protein</topology>
    </subcellularLocation>
</comment>
<evidence type="ECO:0000313" key="9">
    <source>
        <dbReference type="EMBL" id="MCG0066855.1"/>
    </source>
</evidence>
<comment type="caution">
    <text evidence="9">The sequence shown here is derived from an EMBL/GenBank/DDBJ whole genome shotgun (WGS) entry which is preliminary data.</text>
</comment>
<organism evidence="9 10">
    <name type="scientific">Streptomyces tricolor</name>
    <dbReference type="NCBI Taxonomy" id="68277"/>
    <lineage>
        <taxon>Bacteria</taxon>
        <taxon>Bacillati</taxon>
        <taxon>Actinomycetota</taxon>
        <taxon>Actinomycetes</taxon>
        <taxon>Kitasatosporales</taxon>
        <taxon>Streptomycetaceae</taxon>
        <taxon>Streptomyces</taxon>
        <taxon>Streptomyces violaceoruber group</taxon>
    </lineage>
</organism>
<proteinExistence type="inferred from homology"/>
<evidence type="ECO:0000256" key="8">
    <source>
        <dbReference type="SAM" id="Phobius"/>
    </source>
</evidence>
<name>A0ABS9JMR3_9ACTN</name>